<dbReference type="Proteomes" id="UP000031599">
    <property type="component" value="Unassembled WGS sequence"/>
</dbReference>
<dbReference type="InterPro" id="IPR021122">
    <property type="entry name" value="RNA_ligase_dom_REL/Rnl2"/>
</dbReference>
<protein>
    <submittedName>
        <fullName evidence="2">RnlB RNA ligase 2</fullName>
    </submittedName>
</protein>
<evidence type="ECO:0000313" key="3">
    <source>
        <dbReference type="Proteomes" id="UP000031599"/>
    </source>
</evidence>
<dbReference type="GO" id="GO:0016874">
    <property type="term" value="F:ligase activity"/>
    <property type="evidence" value="ECO:0007669"/>
    <property type="project" value="UniProtKB-KW"/>
</dbReference>
<name>A0A0C2DA41_9BACT</name>
<reference evidence="2 3" key="1">
    <citation type="submission" date="2014-12" db="EMBL/GenBank/DDBJ databases">
        <title>Genome assembly of Enhygromyxa salina DSM 15201.</title>
        <authorList>
            <person name="Sharma G."/>
            <person name="Subramanian S."/>
        </authorList>
    </citation>
    <scope>NUCLEOTIDE SEQUENCE [LARGE SCALE GENOMIC DNA]</scope>
    <source>
        <strain evidence="2 3">DSM 15201</strain>
    </source>
</reference>
<evidence type="ECO:0000313" key="2">
    <source>
        <dbReference type="EMBL" id="KIG18415.1"/>
    </source>
</evidence>
<dbReference type="SUPFAM" id="SSF56091">
    <property type="entry name" value="DNA ligase/mRNA capping enzyme, catalytic domain"/>
    <property type="match status" value="1"/>
</dbReference>
<organism evidence="2 3">
    <name type="scientific">Enhygromyxa salina</name>
    <dbReference type="NCBI Taxonomy" id="215803"/>
    <lineage>
        <taxon>Bacteria</taxon>
        <taxon>Pseudomonadati</taxon>
        <taxon>Myxococcota</taxon>
        <taxon>Polyangia</taxon>
        <taxon>Nannocystales</taxon>
        <taxon>Nannocystaceae</taxon>
        <taxon>Enhygromyxa</taxon>
    </lineage>
</organism>
<gene>
    <name evidence="2" type="ORF">DB30_00700</name>
</gene>
<sequence length="344" mass="37693">MQKFTHIEALHQVARYIEITNENPDCPEIHKIRTPVKFRATVKLHGTNAGVNCSPEGLVMQSRSRVITVGDDNAGFAAWMAEPQRVAAVRAIEASVRAAGGLDAATPVTIFGEFVGPGIQKGTAVNALPARQWVVFAARILKDETDHDAGYLDVIGPFENAYADADIHSVFDAPTHELGIDFDSRESKLEAASRAEALTQAVEAQCPWGARFGIQGIGEGLVWTPIGPHWGHTGLYFKTKGEQHKGTKRTKSQGPQIDPEVLAGIEAFIEFAVTDNRLEQGLDTLGEQGHSLEMKNMRFFLQWVGQDVKRECSSDLEASGLEWKTVSRAVTTKAKNFFVKRISL</sequence>
<comment type="caution">
    <text evidence="2">The sequence shown here is derived from an EMBL/GenBank/DDBJ whole genome shotgun (WGS) entry which is preliminary data.</text>
</comment>
<dbReference type="Pfam" id="PF09414">
    <property type="entry name" value="RNA_ligase"/>
    <property type="match status" value="1"/>
</dbReference>
<dbReference type="AlphaFoldDB" id="A0A0C2DA41"/>
<keyword evidence="2" id="KW-0436">Ligase</keyword>
<dbReference type="RefSeq" id="WP_052547037.1">
    <property type="nucleotide sequence ID" value="NZ_JMCC02000011.1"/>
</dbReference>
<proteinExistence type="predicted"/>
<dbReference type="EMBL" id="JMCC02000011">
    <property type="protein sequence ID" value="KIG18415.1"/>
    <property type="molecule type" value="Genomic_DNA"/>
</dbReference>
<dbReference type="Gene3D" id="3.30.470.30">
    <property type="entry name" value="DNA ligase/mRNA capping enzyme"/>
    <property type="match status" value="1"/>
</dbReference>
<accession>A0A0C2DA41</accession>
<feature type="domain" description="RNA ligase" evidence="1">
    <location>
        <begin position="38"/>
        <end position="159"/>
    </location>
</feature>
<evidence type="ECO:0000259" key="1">
    <source>
        <dbReference type="Pfam" id="PF09414"/>
    </source>
</evidence>